<evidence type="ECO:0000259" key="1">
    <source>
        <dbReference type="Pfam" id="PF06985"/>
    </source>
</evidence>
<evidence type="ECO:0000313" key="3">
    <source>
        <dbReference type="Proteomes" id="UP000184255"/>
    </source>
</evidence>
<feature type="domain" description="Heterokaryon incompatibility" evidence="1">
    <location>
        <begin position="70"/>
        <end position="266"/>
    </location>
</feature>
<name>A0A1L7UD59_FUSMA</name>
<protein>
    <submittedName>
        <fullName evidence="2">Related to heterokaryon incompatibility protein (Het-6OR allele)</fullName>
    </submittedName>
</protein>
<dbReference type="Proteomes" id="UP000184255">
    <property type="component" value="Unassembled WGS sequence"/>
</dbReference>
<dbReference type="InterPro" id="IPR010730">
    <property type="entry name" value="HET"/>
</dbReference>
<dbReference type="EMBL" id="FCQH01000023">
    <property type="protein sequence ID" value="CVL08349.1"/>
    <property type="molecule type" value="Genomic_DNA"/>
</dbReference>
<comment type="caution">
    <text evidence="2">The sequence shown here is derived from an EMBL/GenBank/DDBJ whole genome shotgun (WGS) entry which is preliminary data.</text>
</comment>
<dbReference type="GeneID" id="65084397"/>
<dbReference type="AlphaFoldDB" id="A0A1L7UD59"/>
<dbReference type="RefSeq" id="XP_041691035.1">
    <property type="nucleotide sequence ID" value="XM_041825679.1"/>
</dbReference>
<reference evidence="3" key="1">
    <citation type="journal article" date="2016" name="Genome Biol. Evol.">
        <title>Comparative 'omics' of the Fusarium fujikuroi species complex highlights differences in genetic potential and metabolite synthesis.</title>
        <authorList>
            <person name="Niehaus E.-M."/>
            <person name="Muensterkoetter M."/>
            <person name="Proctor R.H."/>
            <person name="Brown D.W."/>
            <person name="Sharon A."/>
            <person name="Idan Y."/>
            <person name="Oren-Young L."/>
            <person name="Sieber C.M."/>
            <person name="Novak O."/>
            <person name="Pencik A."/>
            <person name="Tarkowska D."/>
            <person name="Hromadova K."/>
            <person name="Freeman S."/>
            <person name="Maymon M."/>
            <person name="Elazar M."/>
            <person name="Youssef S.A."/>
            <person name="El-Shabrawy E.S.M."/>
            <person name="Shalaby A.B.A."/>
            <person name="Houterman P."/>
            <person name="Brock N.L."/>
            <person name="Burkhardt I."/>
            <person name="Tsavkelova E.A."/>
            <person name="Dickschat J.S."/>
            <person name="Galuszka P."/>
            <person name="Gueldener U."/>
            <person name="Tudzynski B."/>
        </authorList>
    </citation>
    <scope>NUCLEOTIDE SEQUENCE [LARGE SCALE GENOMIC DNA]</scope>
    <source>
        <strain evidence="3">MRC7560</strain>
    </source>
</reference>
<dbReference type="InterPro" id="IPR052895">
    <property type="entry name" value="HetReg/Transcr_Mod"/>
</dbReference>
<sequence length="679" mass="77504">MQTPKIWDVLPAFYVGNFFQSRQIWPRSKTYAPLDTDRREIRLASIVPGRWSEDVYCNLKVVSLDDNPTYEALSYTWGDPLDKTPIFLNGLTFLVTKNLLWALRRLRHSRETRYIWIDALCINQSNKPEKTRQIELMKDIYSGAHEVQVYFGESGVLDTISSEEQAAWADPPQSYWYGDERDRPILNDFGNFQTMTDNQLSRLTPTTRLRQAISSAYTILILLAQGRCLENFLLERTNSQVWAETLAVLDHLASSPWWKRVWVVEEVILCRSATTIYGEVVAPLDSVERGGSMIPIHIERCCRNFYQNLSGDLQSHLLAISQHTAALEGLRHEWDLMTDKEAQRLQRFLGMTRARGAYDARDKIYSILGLTRDCSERLSIQPDYSIPVSQVYTQTAFKMIRHTNSLEILLTVEKKRSDSEIPTWCPDWSCSGNGEENDLWVHSRSWKFNTGPVNGSVANLCHRRGLAVKGVHIDVVSKSTFALSQDEPLGPRLDEFAKMVGYDSEPQAHYVIGGTVKQAFWRTMLNEALETEPNKYERLTEDDEIFFSLWCRRTRDGSGLRLNPDDFPGLDPAAQREAISAVQARLRLISRSFWLPNDNRAFFVTERGYMGFGPPDMRQGDLVAVLLGSKMPFILRQAPVSDATNDATCYTVVGYCYLYGVMNGEAINGNGNMCNIKLI</sequence>
<keyword evidence="3" id="KW-1185">Reference proteome</keyword>
<organism evidence="2 3">
    <name type="scientific">Fusarium mangiferae</name>
    <name type="common">Mango malformation disease fungus</name>
    <dbReference type="NCBI Taxonomy" id="192010"/>
    <lineage>
        <taxon>Eukaryota</taxon>
        <taxon>Fungi</taxon>
        <taxon>Dikarya</taxon>
        <taxon>Ascomycota</taxon>
        <taxon>Pezizomycotina</taxon>
        <taxon>Sordariomycetes</taxon>
        <taxon>Hypocreomycetidae</taxon>
        <taxon>Hypocreales</taxon>
        <taxon>Nectriaceae</taxon>
        <taxon>Fusarium</taxon>
        <taxon>Fusarium fujikuroi species complex</taxon>
    </lineage>
</organism>
<gene>
    <name evidence="2" type="ORF">FMAN_05130</name>
</gene>
<dbReference type="VEuPathDB" id="FungiDB:FMAN_05130"/>
<accession>A0A1L7UD59</accession>
<dbReference type="PANTHER" id="PTHR24148:SF64">
    <property type="entry name" value="HETEROKARYON INCOMPATIBILITY DOMAIN-CONTAINING PROTEIN"/>
    <property type="match status" value="1"/>
</dbReference>
<dbReference type="Pfam" id="PF26639">
    <property type="entry name" value="Het-6_barrel"/>
    <property type="match status" value="1"/>
</dbReference>
<dbReference type="Pfam" id="PF06985">
    <property type="entry name" value="HET"/>
    <property type="match status" value="1"/>
</dbReference>
<dbReference type="PANTHER" id="PTHR24148">
    <property type="entry name" value="ANKYRIN REPEAT DOMAIN-CONTAINING PROTEIN 39 HOMOLOG-RELATED"/>
    <property type="match status" value="1"/>
</dbReference>
<evidence type="ECO:0000313" key="2">
    <source>
        <dbReference type="EMBL" id="CVL08349.1"/>
    </source>
</evidence>
<proteinExistence type="predicted"/>